<protein>
    <submittedName>
        <fullName evidence="3">Putative rare lipoprotein A double-psi beta-barrel protein</fullName>
    </submittedName>
</protein>
<dbReference type="AlphaFoldDB" id="D5RQ56"/>
<evidence type="ECO:0000313" key="4">
    <source>
        <dbReference type="Proteomes" id="UP000005324"/>
    </source>
</evidence>
<dbReference type="GO" id="GO:0016829">
    <property type="term" value="F:lyase activity"/>
    <property type="evidence" value="ECO:0007669"/>
    <property type="project" value="InterPro"/>
</dbReference>
<dbReference type="PROSITE" id="PS51257">
    <property type="entry name" value="PROKAR_LIPOPROTEIN"/>
    <property type="match status" value="1"/>
</dbReference>
<dbReference type="InterPro" id="IPR036908">
    <property type="entry name" value="RlpA-like_sf"/>
</dbReference>
<dbReference type="Proteomes" id="UP000005324">
    <property type="component" value="Unassembled WGS sequence"/>
</dbReference>
<dbReference type="PANTHER" id="PTHR34183">
    <property type="entry name" value="ENDOLYTIC PEPTIDOGLYCAN TRANSGLYCOSYLASE RLPA"/>
    <property type="match status" value="1"/>
</dbReference>
<dbReference type="Pfam" id="PF03330">
    <property type="entry name" value="DPBB_1"/>
    <property type="match status" value="1"/>
</dbReference>
<keyword evidence="1" id="KW-0732">Signal</keyword>
<dbReference type="HAMAP" id="MF_02071">
    <property type="entry name" value="RlpA"/>
    <property type="match status" value="1"/>
</dbReference>
<dbReference type="HOGENOM" id="CLU_1589999_0_0_5"/>
<evidence type="ECO:0000313" key="3">
    <source>
        <dbReference type="EMBL" id="EFH10514.1"/>
    </source>
</evidence>
<keyword evidence="4" id="KW-1185">Reference proteome</keyword>
<gene>
    <name evidence="3" type="ORF">HMPREF0731_3218</name>
</gene>
<feature type="non-terminal residue" evidence="3">
    <location>
        <position position="169"/>
    </location>
</feature>
<name>D5RQ56_9PROT</name>
<dbReference type="InterPro" id="IPR009009">
    <property type="entry name" value="RlpA-like_DPBB"/>
</dbReference>
<accession>D5RQ56</accession>
<evidence type="ECO:0000256" key="1">
    <source>
        <dbReference type="SAM" id="SignalP"/>
    </source>
</evidence>
<feature type="signal peptide" evidence="1">
    <location>
        <begin position="1"/>
        <end position="21"/>
    </location>
</feature>
<dbReference type="RefSeq" id="WP_007002248.1">
    <property type="nucleotide sequence ID" value="NZ_GG770777.1"/>
</dbReference>
<feature type="chain" id="PRO_5003075721" evidence="1">
    <location>
        <begin position="22"/>
        <end position="169"/>
    </location>
</feature>
<evidence type="ECO:0000259" key="2">
    <source>
        <dbReference type="Pfam" id="PF03330"/>
    </source>
</evidence>
<dbReference type="PANTHER" id="PTHR34183:SF8">
    <property type="entry name" value="ENDOLYTIC PEPTIDOGLYCAN TRANSGLYCOSYLASE RLPA-RELATED"/>
    <property type="match status" value="1"/>
</dbReference>
<comment type="caution">
    <text evidence="3">The sequence shown here is derived from an EMBL/GenBank/DDBJ whole genome shotgun (WGS) entry which is preliminary data.</text>
</comment>
<organism evidence="3 4">
    <name type="scientific">Pseudoroseomonas cervicalis ATCC 49957</name>
    <dbReference type="NCBI Taxonomy" id="525371"/>
    <lineage>
        <taxon>Bacteria</taxon>
        <taxon>Pseudomonadati</taxon>
        <taxon>Pseudomonadota</taxon>
        <taxon>Alphaproteobacteria</taxon>
        <taxon>Acetobacterales</taxon>
        <taxon>Roseomonadaceae</taxon>
        <taxon>Roseomonas</taxon>
    </lineage>
</organism>
<feature type="domain" description="RlpA-like protein double-psi beta-barrel" evidence="2">
    <location>
        <begin position="70"/>
        <end position="138"/>
    </location>
</feature>
<dbReference type="InterPro" id="IPR034718">
    <property type="entry name" value="RlpA"/>
</dbReference>
<dbReference type="CDD" id="cd22268">
    <property type="entry name" value="DPBB_RlpA-like"/>
    <property type="match status" value="1"/>
</dbReference>
<reference evidence="3 4" key="1">
    <citation type="submission" date="2010-04" db="EMBL/GenBank/DDBJ databases">
        <authorList>
            <person name="Qin X."/>
            <person name="Bachman B."/>
            <person name="Battles P."/>
            <person name="Bell A."/>
            <person name="Bess C."/>
            <person name="Bickham C."/>
            <person name="Chaboub L."/>
            <person name="Chen D."/>
            <person name="Coyle M."/>
            <person name="Deiros D.R."/>
            <person name="Dinh H."/>
            <person name="Forbes L."/>
            <person name="Fowler G."/>
            <person name="Francisco L."/>
            <person name="Fu Q."/>
            <person name="Gubbala S."/>
            <person name="Hale W."/>
            <person name="Han Y."/>
            <person name="Hemphill L."/>
            <person name="Highlander S.K."/>
            <person name="Hirani K."/>
            <person name="Hogues M."/>
            <person name="Jackson L."/>
            <person name="Jakkamsetti A."/>
            <person name="Javaid M."/>
            <person name="Jiang H."/>
            <person name="Korchina V."/>
            <person name="Kovar C."/>
            <person name="Lara F."/>
            <person name="Lee S."/>
            <person name="Mata R."/>
            <person name="Mathew T."/>
            <person name="Moen C."/>
            <person name="Morales K."/>
            <person name="Munidasa M."/>
            <person name="Nazareth L."/>
            <person name="Ngo R."/>
            <person name="Nguyen L."/>
            <person name="Okwuonu G."/>
            <person name="Ongeri F."/>
            <person name="Patil S."/>
            <person name="Petrosino J."/>
            <person name="Pham C."/>
            <person name="Pham P."/>
            <person name="Pu L.-L."/>
            <person name="Puazo M."/>
            <person name="Raj R."/>
            <person name="Reid J."/>
            <person name="Rouhana J."/>
            <person name="Saada N."/>
            <person name="Shang Y."/>
            <person name="Simmons D."/>
            <person name="Thornton R."/>
            <person name="Warren J."/>
            <person name="Weissenberger G."/>
            <person name="Zhang J."/>
            <person name="Zhang L."/>
            <person name="Zhou C."/>
            <person name="Zhu D."/>
            <person name="Muzny D."/>
            <person name="Worley K."/>
            <person name="Gibbs R."/>
        </authorList>
    </citation>
    <scope>NUCLEOTIDE SEQUENCE [LARGE SCALE GENOMIC DNA]</scope>
    <source>
        <strain evidence="3 4">ATCC 49957</strain>
    </source>
</reference>
<sequence length="169" mass="17760">MLRTPFLLLALAMAAGCVRQAPPPPAAQPRYMLGEPYAMGGVWSYPREDFALQETGLAAVIADPRAGRRTTNGEIWDPAALVAAHRTLQLPAILLVTNLENGRQLRVRVNDRGPAQPGRVLGLSRRAAELLGVPAAGGTQLAIAVDGEASRALASALPQAENRALAVAT</sequence>
<proteinExistence type="inferred from homology"/>
<dbReference type="Gene3D" id="2.40.40.10">
    <property type="entry name" value="RlpA-like domain"/>
    <property type="match status" value="1"/>
</dbReference>
<keyword evidence="3" id="KW-0449">Lipoprotein</keyword>
<dbReference type="EMBL" id="ADVL01000657">
    <property type="protein sequence ID" value="EFH10514.1"/>
    <property type="molecule type" value="Genomic_DNA"/>
</dbReference>